<protein>
    <submittedName>
        <fullName evidence="1">Putative membrane protein C16E9.09c</fullName>
    </submittedName>
</protein>
<proteinExistence type="predicted"/>
<evidence type="ECO:0000313" key="2">
    <source>
        <dbReference type="EMBL" id="JAG63585.1"/>
    </source>
</evidence>
<dbReference type="EMBL" id="GBRD01002236">
    <property type="protein sequence ID" value="JAG63585.1"/>
    <property type="molecule type" value="Transcribed_RNA"/>
</dbReference>
<dbReference type="AlphaFoldDB" id="A0A0A9YQG5"/>
<dbReference type="Pfam" id="PF14223">
    <property type="entry name" value="Retrotran_gag_2"/>
    <property type="match status" value="1"/>
</dbReference>
<reference evidence="1" key="2">
    <citation type="submission" date="2014-07" db="EMBL/GenBank/DDBJ databases">
        <authorList>
            <person name="Hull J."/>
        </authorList>
    </citation>
    <scope>NUCLEOTIDE SEQUENCE</scope>
</reference>
<accession>A0A0A9YQG5</accession>
<evidence type="ECO:0000313" key="1">
    <source>
        <dbReference type="EMBL" id="JAG31750.1"/>
    </source>
</evidence>
<name>A0A0A9YQG5_LYGHE</name>
<reference evidence="1" key="1">
    <citation type="journal article" date="2014" name="PLoS ONE">
        <title>Transcriptome-Based Identification of ABC Transporters in the Western Tarnished Plant Bug Lygus hesperus.</title>
        <authorList>
            <person name="Hull J.J."/>
            <person name="Chaney K."/>
            <person name="Geib S.M."/>
            <person name="Fabrick J.A."/>
            <person name="Brent C.S."/>
            <person name="Walsh D."/>
            <person name="Lavine L.C."/>
        </authorList>
    </citation>
    <scope>NUCLEOTIDE SEQUENCE</scope>
</reference>
<organism evidence="1">
    <name type="scientific">Lygus hesperus</name>
    <name type="common">Western plant bug</name>
    <dbReference type="NCBI Taxonomy" id="30085"/>
    <lineage>
        <taxon>Eukaryota</taxon>
        <taxon>Metazoa</taxon>
        <taxon>Ecdysozoa</taxon>
        <taxon>Arthropoda</taxon>
        <taxon>Hexapoda</taxon>
        <taxon>Insecta</taxon>
        <taxon>Pterygota</taxon>
        <taxon>Neoptera</taxon>
        <taxon>Paraneoptera</taxon>
        <taxon>Hemiptera</taxon>
        <taxon>Heteroptera</taxon>
        <taxon>Panheteroptera</taxon>
        <taxon>Cimicomorpha</taxon>
        <taxon>Miridae</taxon>
        <taxon>Mirini</taxon>
        <taxon>Lygus</taxon>
    </lineage>
</organism>
<dbReference type="EMBL" id="GBHO01011854">
    <property type="protein sequence ID" value="JAG31750.1"/>
    <property type="molecule type" value="Transcribed_RNA"/>
</dbReference>
<gene>
    <name evidence="1" type="ORF">CM83_50393</name>
</gene>
<reference evidence="2" key="3">
    <citation type="submission" date="2014-09" db="EMBL/GenBank/DDBJ databases">
        <authorList>
            <person name="Magalhaes I.L.F."/>
            <person name="Oliveira U."/>
            <person name="Santos F.R."/>
            <person name="Vidigal T.H.D.A."/>
            <person name="Brescovit A.D."/>
            <person name="Santos A.J."/>
        </authorList>
    </citation>
    <scope>NUCLEOTIDE SEQUENCE</scope>
</reference>
<sequence length="180" mass="20922">MDFTKISIGKLEGKSNWSTWKFKVELLFRKIPDGPAVVDGTLKKPIELQGAASEAERRAHQAELNRFDKADSDALLILSSTMKDEILHKILRFKTAREAWLELHRLYDGVSEDKAYDLCSQFFNYKKDPEDDVASHMSKLKNIWNELKLEVSKDKQNELPELFLLCKVLETLPQEYFPFK</sequence>